<dbReference type="Gene3D" id="3.10.450.50">
    <property type="match status" value="1"/>
</dbReference>
<feature type="signal peptide" evidence="1">
    <location>
        <begin position="1"/>
        <end position="26"/>
    </location>
</feature>
<evidence type="ECO:0000313" key="3">
    <source>
        <dbReference type="Proteomes" id="UP000195437"/>
    </source>
</evidence>
<reference evidence="3" key="1">
    <citation type="submission" date="2017-05" db="EMBL/GenBank/DDBJ databases">
        <authorList>
            <person name="Sung H."/>
        </authorList>
    </citation>
    <scope>NUCLEOTIDE SEQUENCE [LARGE SCALE GENOMIC DNA]</scope>
    <source>
        <strain evidence="3">AR23208</strain>
    </source>
</reference>
<organism evidence="2 3">
    <name type="scientific">Tumebacillus avium</name>
    <dbReference type="NCBI Taxonomy" id="1903704"/>
    <lineage>
        <taxon>Bacteria</taxon>
        <taxon>Bacillati</taxon>
        <taxon>Bacillota</taxon>
        <taxon>Bacilli</taxon>
        <taxon>Bacillales</taxon>
        <taxon>Alicyclobacillaceae</taxon>
        <taxon>Tumebacillus</taxon>
    </lineage>
</organism>
<gene>
    <name evidence="2" type="ORF">CBW65_03985</name>
</gene>
<evidence type="ECO:0000256" key="1">
    <source>
        <dbReference type="SAM" id="SignalP"/>
    </source>
</evidence>
<accession>A0A1Y0IV26</accession>
<dbReference type="EMBL" id="CP021434">
    <property type="protein sequence ID" value="ARU63779.1"/>
    <property type="molecule type" value="Genomic_DNA"/>
</dbReference>
<keyword evidence="1" id="KW-0732">Signal</keyword>
<proteinExistence type="predicted"/>
<evidence type="ECO:0000313" key="2">
    <source>
        <dbReference type="EMBL" id="ARU63779.1"/>
    </source>
</evidence>
<feature type="chain" id="PRO_5012237173" evidence="1">
    <location>
        <begin position="27"/>
        <end position="128"/>
    </location>
</feature>
<dbReference type="KEGG" id="tum:CBW65_03985"/>
<protein>
    <submittedName>
        <fullName evidence="2">Uncharacterized protein</fullName>
    </submittedName>
</protein>
<dbReference type="Proteomes" id="UP000195437">
    <property type="component" value="Chromosome"/>
</dbReference>
<dbReference type="AlphaFoldDB" id="A0A1Y0IV26"/>
<name>A0A1Y0IV26_9BACL</name>
<keyword evidence="3" id="KW-1185">Reference proteome</keyword>
<sequence length="128" mass="14682">MRIVSITLSLVLFAVMVFITSSFVSAESEEKEAREAVELYISAVTQGDVQQIVKLSKDERETDEGQRKEWLERYVRDHPVKKFEISSFNYVDEDSSTVTLSGQFGEFIETATLPLIKENGQWKVLIRD</sequence>